<dbReference type="GO" id="GO:0008270">
    <property type="term" value="F:zinc ion binding"/>
    <property type="evidence" value="ECO:0007669"/>
    <property type="project" value="UniProtKB-KW"/>
</dbReference>
<feature type="transmembrane region" description="Helical" evidence="16">
    <location>
        <begin position="119"/>
        <end position="139"/>
    </location>
</feature>
<accession>A0A2H9ZWN5</accession>
<dbReference type="STRING" id="1088818.A0A2H9ZWN5"/>
<reference evidence="18 19" key="1">
    <citation type="journal article" date="2017" name="Nature">
        <title>The Apostasia genome and the evolution of orchids.</title>
        <authorList>
            <person name="Zhang G.Q."/>
            <person name="Liu K.W."/>
            <person name="Li Z."/>
            <person name="Lohaus R."/>
            <person name="Hsiao Y.Y."/>
            <person name="Niu S.C."/>
            <person name="Wang J.Y."/>
            <person name="Lin Y.C."/>
            <person name="Xu Q."/>
            <person name="Chen L.J."/>
            <person name="Yoshida K."/>
            <person name="Fujiwara S."/>
            <person name="Wang Z.W."/>
            <person name="Zhang Y.Q."/>
            <person name="Mitsuda N."/>
            <person name="Wang M."/>
            <person name="Liu G.H."/>
            <person name="Pecoraro L."/>
            <person name="Huang H.X."/>
            <person name="Xiao X.J."/>
            <person name="Lin M."/>
            <person name="Wu X.Y."/>
            <person name="Wu W.L."/>
            <person name="Chen Y.Y."/>
            <person name="Chang S.B."/>
            <person name="Sakamoto S."/>
            <person name="Ohme-Takagi M."/>
            <person name="Yagi M."/>
            <person name="Zeng S.J."/>
            <person name="Shen C.Y."/>
            <person name="Yeh C.M."/>
            <person name="Luo Y.B."/>
            <person name="Tsai W.C."/>
            <person name="Van de Peer Y."/>
            <person name="Liu Z.J."/>
        </authorList>
    </citation>
    <scope>NUCLEOTIDE SEQUENCE [LARGE SCALE GENOMIC DNA]</scope>
    <source>
        <strain evidence="19">cv. Shenzhen</strain>
        <tissue evidence="18">Stem</tissue>
    </source>
</reference>
<evidence type="ECO:0000256" key="13">
    <source>
        <dbReference type="ARBA" id="ARBA00024209"/>
    </source>
</evidence>
<dbReference type="CDD" id="cd16461">
    <property type="entry name" value="RING-H2_EL5-like"/>
    <property type="match status" value="1"/>
</dbReference>
<dbReference type="InterPro" id="IPR001841">
    <property type="entry name" value="Znf_RING"/>
</dbReference>
<keyword evidence="7" id="KW-0479">Metal-binding</keyword>
<dbReference type="AlphaFoldDB" id="A0A2H9ZWN5"/>
<feature type="domain" description="RING-type" evidence="17">
    <location>
        <begin position="201"/>
        <end position="243"/>
    </location>
</feature>
<keyword evidence="11 16" id="KW-1133">Transmembrane helix</keyword>
<dbReference type="SUPFAM" id="SSF57850">
    <property type="entry name" value="RING/U-box"/>
    <property type="match status" value="1"/>
</dbReference>
<comment type="catalytic activity">
    <reaction evidence="1">
        <text>S-ubiquitinyl-[E2 ubiquitin-conjugating enzyme]-L-cysteine + [acceptor protein]-L-lysine = [E2 ubiquitin-conjugating enzyme]-L-cysteine + N(6)-ubiquitinyl-[acceptor protein]-L-lysine.</text>
        <dbReference type="EC" id="2.3.2.27"/>
    </reaction>
</comment>
<evidence type="ECO:0000256" key="12">
    <source>
        <dbReference type="ARBA" id="ARBA00023136"/>
    </source>
</evidence>
<keyword evidence="18" id="KW-0012">Acyltransferase</keyword>
<sequence>MNCIHNYPIFKINVFYYFSLVTKFSASSPRSAILVPLSLAPTPSGPLTCHVFQSHPCPKASPPFARGLLLRPQISMPAHFHRRDPMPPAVPPSPTSLPTPPPPAPPPPLSINPTTSVPLLLPVFIIFFVLLCFLSIFLFRDLLNLFSISRISGLSTAASVSSTGRVQADAPGLNPTILASFPTLPYSAVKGLQEGKCGCECPVCLAEFAAGDLIRLLTVCCHAFHPECVDSWLASHTTCPLCRSNLEAPPDEAAVIAVREAVDGRESIHAIGIDVDSEEAAGTTAKETEERSSREEERNTIRTERSAEDQTASRWPGSAELERAMQG</sequence>
<keyword evidence="19" id="KW-1185">Reference proteome</keyword>
<evidence type="ECO:0000313" key="18">
    <source>
        <dbReference type="EMBL" id="PKA47697.1"/>
    </source>
</evidence>
<evidence type="ECO:0000313" key="19">
    <source>
        <dbReference type="Proteomes" id="UP000236161"/>
    </source>
</evidence>
<proteinExistence type="inferred from homology"/>
<dbReference type="InterPro" id="IPR013083">
    <property type="entry name" value="Znf_RING/FYVE/PHD"/>
</dbReference>
<evidence type="ECO:0000256" key="14">
    <source>
        <dbReference type="PROSITE-ProRule" id="PRU00175"/>
    </source>
</evidence>
<dbReference type="GO" id="GO:0061630">
    <property type="term" value="F:ubiquitin protein ligase activity"/>
    <property type="evidence" value="ECO:0007669"/>
    <property type="project" value="UniProtKB-EC"/>
</dbReference>
<evidence type="ECO:0000256" key="15">
    <source>
        <dbReference type="SAM" id="MobiDB-lite"/>
    </source>
</evidence>
<evidence type="ECO:0000256" key="1">
    <source>
        <dbReference type="ARBA" id="ARBA00000900"/>
    </source>
</evidence>
<evidence type="ECO:0000256" key="8">
    <source>
        <dbReference type="ARBA" id="ARBA00022771"/>
    </source>
</evidence>
<organism evidence="18 19">
    <name type="scientific">Apostasia shenzhenica</name>
    <dbReference type="NCBI Taxonomy" id="1088818"/>
    <lineage>
        <taxon>Eukaryota</taxon>
        <taxon>Viridiplantae</taxon>
        <taxon>Streptophyta</taxon>
        <taxon>Embryophyta</taxon>
        <taxon>Tracheophyta</taxon>
        <taxon>Spermatophyta</taxon>
        <taxon>Magnoliopsida</taxon>
        <taxon>Liliopsida</taxon>
        <taxon>Asparagales</taxon>
        <taxon>Orchidaceae</taxon>
        <taxon>Apostasioideae</taxon>
        <taxon>Apostasia</taxon>
    </lineage>
</organism>
<evidence type="ECO:0000256" key="16">
    <source>
        <dbReference type="SAM" id="Phobius"/>
    </source>
</evidence>
<dbReference type="EC" id="2.3.2.27" evidence="4"/>
<evidence type="ECO:0000259" key="17">
    <source>
        <dbReference type="PROSITE" id="PS50089"/>
    </source>
</evidence>
<evidence type="ECO:0000256" key="11">
    <source>
        <dbReference type="ARBA" id="ARBA00022989"/>
    </source>
</evidence>
<evidence type="ECO:0000256" key="7">
    <source>
        <dbReference type="ARBA" id="ARBA00022723"/>
    </source>
</evidence>
<dbReference type="PROSITE" id="PS50089">
    <property type="entry name" value="ZF_RING_2"/>
    <property type="match status" value="1"/>
</dbReference>
<feature type="region of interest" description="Disordered" evidence="15">
    <location>
        <begin position="276"/>
        <end position="327"/>
    </location>
</feature>
<feature type="compositionally biased region" description="Pro residues" evidence="15">
    <location>
        <begin position="86"/>
        <end position="109"/>
    </location>
</feature>
<evidence type="ECO:0000256" key="6">
    <source>
        <dbReference type="ARBA" id="ARBA00022692"/>
    </source>
</evidence>
<dbReference type="FunFam" id="3.30.40.10:FF:000187">
    <property type="entry name" value="E3 ubiquitin-protein ligase ATL6"/>
    <property type="match status" value="1"/>
</dbReference>
<evidence type="ECO:0000256" key="2">
    <source>
        <dbReference type="ARBA" id="ARBA00004167"/>
    </source>
</evidence>
<name>A0A2H9ZWN5_9ASPA</name>
<dbReference type="PANTHER" id="PTHR14155">
    <property type="entry name" value="RING FINGER DOMAIN-CONTAINING"/>
    <property type="match status" value="1"/>
</dbReference>
<keyword evidence="6 16" id="KW-0812">Transmembrane</keyword>
<feature type="compositionally biased region" description="Basic and acidic residues" evidence="15">
    <location>
        <begin position="286"/>
        <end position="308"/>
    </location>
</feature>
<comment type="similarity">
    <text evidence="13">Belongs to the RING-type zinc finger family. ATL subfamily.</text>
</comment>
<dbReference type="InterPro" id="IPR053238">
    <property type="entry name" value="RING-H2_zinc_finger"/>
</dbReference>
<comment type="pathway">
    <text evidence="3">Protein modification; protein ubiquitination.</text>
</comment>
<comment type="subcellular location">
    <subcellularLocation>
        <location evidence="2">Membrane</location>
        <topology evidence="2">Single-pass membrane protein</topology>
    </subcellularLocation>
</comment>
<dbReference type="OrthoDB" id="9984778at2759"/>
<evidence type="ECO:0000256" key="5">
    <source>
        <dbReference type="ARBA" id="ARBA00022679"/>
    </source>
</evidence>
<evidence type="ECO:0000256" key="9">
    <source>
        <dbReference type="ARBA" id="ARBA00022786"/>
    </source>
</evidence>
<keyword evidence="9" id="KW-0833">Ubl conjugation pathway</keyword>
<keyword evidence="8 14" id="KW-0863">Zinc-finger</keyword>
<dbReference type="SMART" id="SM00184">
    <property type="entry name" value="RING"/>
    <property type="match status" value="1"/>
</dbReference>
<dbReference type="PANTHER" id="PTHR14155:SF521">
    <property type="entry name" value="RING-H2 FINGER PROTEIN ATL30"/>
    <property type="match status" value="1"/>
</dbReference>
<dbReference type="GO" id="GO:0016020">
    <property type="term" value="C:membrane"/>
    <property type="evidence" value="ECO:0007669"/>
    <property type="project" value="UniProtKB-SubCell"/>
</dbReference>
<evidence type="ECO:0000256" key="10">
    <source>
        <dbReference type="ARBA" id="ARBA00022833"/>
    </source>
</evidence>
<dbReference type="Pfam" id="PF13639">
    <property type="entry name" value="zf-RING_2"/>
    <property type="match status" value="1"/>
</dbReference>
<dbReference type="EMBL" id="KZ453102">
    <property type="protein sequence ID" value="PKA47697.1"/>
    <property type="molecule type" value="Genomic_DNA"/>
</dbReference>
<keyword evidence="10" id="KW-0862">Zinc</keyword>
<protein>
    <recommendedName>
        <fullName evidence="4">RING-type E3 ubiquitin transferase</fullName>
        <ecNumber evidence="4">2.3.2.27</ecNumber>
    </recommendedName>
</protein>
<feature type="region of interest" description="Disordered" evidence="15">
    <location>
        <begin position="85"/>
        <end position="109"/>
    </location>
</feature>
<keyword evidence="12 16" id="KW-0472">Membrane</keyword>
<evidence type="ECO:0000256" key="4">
    <source>
        <dbReference type="ARBA" id="ARBA00012483"/>
    </source>
</evidence>
<dbReference type="Gene3D" id="3.30.40.10">
    <property type="entry name" value="Zinc/RING finger domain, C3HC4 (zinc finger)"/>
    <property type="match status" value="1"/>
</dbReference>
<evidence type="ECO:0000256" key="3">
    <source>
        <dbReference type="ARBA" id="ARBA00004906"/>
    </source>
</evidence>
<keyword evidence="5 18" id="KW-0808">Transferase</keyword>
<gene>
    <name evidence="18" type="primary">ATL29</name>
    <name evidence="18" type="ORF">AXF42_Ash014474</name>
</gene>
<dbReference type="Proteomes" id="UP000236161">
    <property type="component" value="Unassembled WGS sequence"/>
</dbReference>